<feature type="transmembrane region" description="Helical" evidence="1">
    <location>
        <begin position="46"/>
        <end position="64"/>
    </location>
</feature>
<feature type="transmembrane region" description="Helical" evidence="1">
    <location>
        <begin position="212"/>
        <end position="232"/>
    </location>
</feature>
<sequence>MPRLGLYGFLYLLLIPFLLFSGQPPLLLFLSISLGYLLFNLFQKPSLDQFLIFLAILVLALIILKPRLGLDMGLLNAINAQRGEHPHFQSSLISRLIHNKADLSYSFIHNFDKLLSPMAIFASGFWHRLDPYYPLGYLFPWDIYFLYRYFRFVHRGKPFHNLIFFVSALSLLLLLTGLIYIDQALVFSFAVLFFLALLSIVGYSTTSPKTQFGFLIANILYLLYQINITSYFKL</sequence>
<evidence type="ECO:0000313" key="3">
    <source>
        <dbReference type="Proteomes" id="UP000034826"/>
    </source>
</evidence>
<keyword evidence="1" id="KW-1133">Transmembrane helix</keyword>
<dbReference type="Proteomes" id="UP000034826">
    <property type="component" value="Unassembled WGS sequence"/>
</dbReference>
<protein>
    <submittedName>
        <fullName evidence="2">Uncharacterized protein</fullName>
    </submittedName>
</protein>
<keyword evidence="1" id="KW-0812">Transmembrane</keyword>
<comment type="caution">
    <text evidence="2">The sequence shown here is derived from an EMBL/GenBank/DDBJ whole genome shotgun (WGS) entry which is preliminary data.</text>
</comment>
<dbReference type="AlphaFoldDB" id="A0A0G1J8P3"/>
<gene>
    <name evidence="2" type="ORF">UW60_C0003G0023</name>
</gene>
<evidence type="ECO:0000313" key="2">
    <source>
        <dbReference type="EMBL" id="KKT67615.1"/>
    </source>
</evidence>
<evidence type="ECO:0000256" key="1">
    <source>
        <dbReference type="SAM" id="Phobius"/>
    </source>
</evidence>
<feature type="transmembrane region" description="Helical" evidence="1">
    <location>
        <begin position="162"/>
        <end position="181"/>
    </location>
</feature>
<organism evidence="2 3">
    <name type="scientific">Candidatus Woesebacteria bacterium GW2011_GWA2_44_33</name>
    <dbReference type="NCBI Taxonomy" id="1618564"/>
    <lineage>
        <taxon>Bacteria</taxon>
        <taxon>Candidatus Woeseibacteriota</taxon>
    </lineage>
</organism>
<accession>A0A0G1J8P3</accession>
<dbReference type="EMBL" id="LCIY01000003">
    <property type="protein sequence ID" value="KKT67615.1"/>
    <property type="molecule type" value="Genomic_DNA"/>
</dbReference>
<name>A0A0G1J8P3_9BACT</name>
<feature type="transmembrane region" description="Helical" evidence="1">
    <location>
        <begin position="6"/>
        <end position="39"/>
    </location>
</feature>
<feature type="transmembrane region" description="Helical" evidence="1">
    <location>
        <begin position="187"/>
        <end position="205"/>
    </location>
</feature>
<keyword evidence="1" id="KW-0472">Membrane</keyword>
<proteinExistence type="predicted"/>
<reference evidence="2 3" key="1">
    <citation type="journal article" date="2015" name="Nature">
        <title>rRNA introns, odd ribosomes, and small enigmatic genomes across a large radiation of phyla.</title>
        <authorList>
            <person name="Brown C.T."/>
            <person name="Hug L.A."/>
            <person name="Thomas B.C."/>
            <person name="Sharon I."/>
            <person name="Castelle C.J."/>
            <person name="Singh A."/>
            <person name="Wilkins M.J."/>
            <person name="Williams K.H."/>
            <person name="Banfield J.F."/>
        </authorList>
    </citation>
    <scope>NUCLEOTIDE SEQUENCE [LARGE SCALE GENOMIC DNA]</scope>
</reference>